<organism evidence="1 2">
    <name type="scientific">Diphasiastrum complanatum</name>
    <name type="common">Issler's clubmoss</name>
    <name type="synonym">Lycopodium complanatum</name>
    <dbReference type="NCBI Taxonomy" id="34168"/>
    <lineage>
        <taxon>Eukaryota</taxon>
        <taxon>Viridiplantae</taxon>
        <taxon>Streptophyta</taxon>
        <taxon>Embryophyta</taxon>
        <taxon>Tracheophyta</taxon>
        <taxon>Lycopodiopsida</taxon>
        <taxon>Lycopodiales</taxon>
        <taxon>Lycopodiaceae</taxon>
        <taxon>Lycopodioideae</taxon>
        <taxon>Diphasiastrum</taxon>
    </lineage>
</organism>
<dbReference type="EMBL" id="CM055094">
    <property type="protein sequence ID" value="KAJ7560885.1"/>
    <property type="molecule type" value="Genomic_DNA"/>
</dbReference>
<gene>
    <name evidence="1" type="ORF">O6H91_03G004700</name>
</gene>
<dbReference type="Proteomes" id="UP001162992">
    <property type="component" value="Chromosome 3"/>
</dbReference>
<proteinExistence type="predicted"/>
<evidence type="ECO:0000313" key="2">
    <source>
        <dbReference type="Proteomes" id="UP001162992"/>
    </source>
</evidence>
<sequence>MEAAESALQEVVDRVWSSWARFFPPSMDAAASRVSTGASPSPSSGGSRSRMSRDFWMPDHSCRMCYECDSQFTIFNRRHHCRICGRVFCGKCTMNTIPAAVDCQSSVAPEERERVRVCNFCYKLGQQENPASDLLRRPISPSLSPSASSQSSLFSSTGSSSSSMLCPIIPNGPVLVSNSARKSSPDADNPRGATTMTQGPREAEPVSPTARERDQPSSPYSFHNRSEDEDDDDQKEDPDDSLRLSRRSNPEDDEDDSGTELDLKDLIHKGQPNIYGSQNLDNPDLHSEAPGVTDMDGNDLDARRLDNQSGMISNENSLSRASLRSYDDIDGLEESVEEGNFDNPMYEVEYTEGEQLVDYENNDQIWVPPPPEDEEDEIGTCLADEEDDDDEGGWGLPRSSGSMSSSELRNKDKAASEEQRRAMRAVVDGHFRALVAQLLRGENVQIEDEDEKEGWLGIVTYLALQAANLVKPDTTTGAGMDPGGYVKVKCLASGTRRESTVVKGVVCKKHVAHKRMASRFKNPRLLLLGGALEYQRKSNQLSSLDTLLQQERDHLNMTVARIEAHHPNVLLVEKTVARFAQDRLLAKEISLVLNVKRPLLERIARCTGAQVVPSPDHLITPKTGHCELFHVEKFFEEHGSAGEGGKKLTKTLMFFEGCPKPLGCTVLLRGSQGDELKKVKRVVQFAVFAAYHLALETSFLADEGATMHDIQSPLSVVLPNKPTKTDRAITTVPGFKLPVAATSLVLSNQMQQEHKAPSVSLPFTQGISDRTGVCSTLSNHESRPLDIEFTMPTTLPSGRPSGINLIQLILNLMSSKFYIVIYTAIYVCPPSTGALSALAHPGGSIPGCAQVEQWVNSIRGDSVGLMKQNAMHQIDSPSIMVGQTLSIKSYMEDKASIVPHGSIITSVEGIVAELSQNEHQSASNEARGSLDIESRSMLEEQQSAKDDFPPTPSDHQSILVSSSSRCLRKGTICEKPHIVRIKYYGNSDKPLGRFLRDTLFDLNYRCRHCDEPAEAHVHCYTHRLGSLTISVRSLKSETPLPGARDGKIWMWHRCLKCVRVNGVPPAIRRVIMSDAAWGLSFGKFLELSFSNHAAASRVAACGHSLHRDCLRFYGFGSMIACFRYAPIDLHTVHLPPPKLVFNDSLQQEWLRKEANEVADKLELVFAEILDTLRVIGETIASSGSFSASGKVQELRKRVAEFEMLLQTQKMEFEEALQKAAPLSLQPGQSNGDILELNRLRQVLAISSAQWDNRLHYLASALKLPKFQTGSASSIFSDQSRLSFKDSVSGGSNSKFESHEAEKNVTETEVHMARLSRSHSQMGSYDLSSRNSSFTSSEVLKQSSLGSDQATTEERPLQHEPEVDMPTSFPSVDSNGLSAEGGSDSSFSFKPGCPLQSEANLMLPSDVKEPKQEFSANVLSSRNITHSNGAEIDENAGALAGEGGALTKLVTETVETDASADALEGEMRRTLSEGDFPVLADLSDTLEAAWIGDGHIIDVHAVDVKPAVQEIMTNEGGKEGETEGVRGDMIDMNHANDSPQLEVTPSESYSALGEQPQDKDGTLENVAHSTAPISLVKPSDEPEDLESWIGAPFSTLSRGYSRGSAGMLSNSPPKGDVRWTPGAPAIISRAGQVATQGGAKVLLPPGIDGLVVAVYDDEPTSIIAYAILSYQYQAHISGVPLREKQKERDKEHSDLGNSVGTISHPLQSQDGAPETGEPLFAERSNSSKEMSSLTTRDLKVENQLLYTDPMHIKVHFTDESQEGKIKYSVTSYYAKQFDALRKKCCSGDLPFVRSLSRCRKWGAEGGKSNVFFAKTLDDRFIIKQVTRTELLSFLQFAPAYFKYLFESLNSGSPTCLAKILGLYQVTVKQSKGGKDIRMDLMVMENLLYDRHITRLYDLKGSLRSRYNSDSTGKNKVLLDQNLLESMPTAPIFVSNKAKRLLERAVWNDTAFLAYVDVVDYSLLVGVDEEREELVVGIIDFMRQYTWDKHLETWVKASGILGGPKNATPTVISPKQYKKRFRKAMSTYFVTVPDHWTPPSVIATSASAHGDLMEDGSSAVLEEAREDVG</sequence>
<comment type="caution">
    <text evidence="1">The sequence shown here is derived from an EMBL/GenBank/DDBJ whole genome shotgun (WGS) entry which is preliminary data.</text>
</comment>
<reference evidence="2" key="1">
    <citation type="journal article" date="2024" name="Proc. Natl. Acad. Sci. U.S.A.">
        <title>Extraordinary preservation of gene collinearity over three hundred million years revealed in homosporous lycophytes.</title>
        <authorList>
            <person name="Li C."/>
            <person name="Wickell D."/>
            <person name="Kuo L.Y."/>
            <person name="Chen X."/>
            <person name="Nie B."/>
            <person name="Liao X."/>
            <person name="Peng D."/>
            <person name="Ji J."/>
            <person name="Jenkins J."/>
            <person name="Williams M."/>
            <person name="Shu S."/>
            <person name="Plott C."/>
            <person name="Barry K."/>
            <person name="Rajasekar S."/>
            <person name="Grimwood J."/>
            <person name="Han X."/>
            <person name="Sun S."/>
            <person name="Hou Z."/>
            <person name="He W."/>
            <person name="Dai G."/>
            <person name="Sun C."/>
            <person name="Schmutz J."/>
            <person name="Leebens-Mack J.H."/>
            <person name="Li F.W."/>
            <person name="Wang L."/>
        </authorList>
    </citation>
    <scope>NUCLEOTIDE SEQUENCE [LARGE SCALE GENOMIC DNA]</scope>
    <source>
        <strain evidence="2">cv. PW_Plant_1</strain>
    </source>
</reference>
<protein>
    <submittedName>
        <fullName evidence="1">Uncharacterized protein</fullName>
    </submittedName>
</protein>
<accession>A0ACC2E3D2</accession>
<keyword evidence="2" id="KW-1185">Reference proteome</keyword>
<name>A0ACC2E3D2_DIPCM</name>
<evidence type="ECO:0000313" key="1">
    <source>
        <dbReference type="EMBL" id="KAJ7560885.1"/>
    </source>
</evidence>